<evidence type="ECO:0000259" key="4">
    <source>
        <dbReference type="Pfam" id="PF04577"/>
    </source>
</evidence>
<dbReference type="InterPro" id="IPR007657">
    <property type="entry name" value="Glycosyltransferase_61"/>
</dbReference>
<dbReference type="PANTHER" id="PTHR20961">
    <property type="entry name" value="GLYCOSYLTRANSFERASE"/>
    <property type="match status" value="1"/>
</dbReference>
<name>A0A2T6B235_9BACL</name>
<dbReference type="InterPro" id="IPR049625">
    <property type="entry name" value="Glyco_transf_61_cat"/>
</dbReference>
<keyword evidence="2" id="KW-0808">Transferase</keyword>
<keyword evidence="1" id="KW-0328">Glycosyltransferase</keyword>
<dbReference type="GO" id="GO:0016757">
    <property type="term" value="F:glycosyltransferase activity"/>
    <property type="evidence" value="ECO:0007669"/>
    <property type="project" value="UniProtKB-KW"/>
</dbReference>
<dbReference type="RefSeq" id="WP_108026342.1">
    <property type="nucleotide sequence ID" value="NZ_QBKR01000038.1"/>
</dbReference>
<evidence type="ECO:0000313" key="5">
    <source>
        <dbReference type="EMBL" id="PTX50129.1"/>
    </source>
</evidence>
<organism evidence="5 6">
    <name type="scientific">Melghirimyces profundicolus</name>
    <dbReference type="NCBI Taxonomy" id="1242148"/>
    <lineage>
        <taxon>Bacteria</taxon>
        <taxon>Bacillati</taxon>
        <taxon>Bacillota</taxon>
        <taxon>Bacilli</taxon>
        <taxon>Bacillales</taxon>
        <taxon>Thermoactinomycetaceae</taxon>
        <taxon>Melghirimyces</taxon>
    </lineage>
</organism>
<evidence type="ECO:0000256" key="2">
    <source>
        <dbReference type="ARBA" id="ARBA00022679"/>
    </source>
</evidence>
<dbReference type="Pfam" id="PF04577">
    <property type="entry name" value="Glyco_transf_61"/>
    <property type="match status" value="1"/>
</dbReference>
<evidence type="ECO:0000256" key="3">
    <source>
        <dbReference type="ARBA" id="ARBA00023180"/>
    </source>
</evidence>
<proteinExistence type="predicted"/>
<protein>
    <submittedName>
        <fullName evidence="5">Capsular polysaccharide biosynthesis protein</fullName>
    </submittedName>
</protein>
<dbReference type="EMBL" id="QBKR01000038">
    <property type="protein sequence ID" value="PTX50129.1"/>
    <property type="molecule type" value="Genomic_DNA"/>
</dbReference>
<feature type="domain" description="Glycosyltransferase 61 catalytic" evidence="4">
    <location>
        <begin position="131"/>
        <end position="304"/>
    </location>
</feature>
<keyword evidence="3" id="KW-0325">Glycoprotein</keyword>
<gene>
    <name evidence="5" type="ORF">C8P63_13812</name>
</gene>
<dbReference type="AlphaFoldDB" id="A0A2T6B235"/>
<reference evidence="5 6" key="1">
    <citation type="submission" date="2018-04" db="EMBL/GenBank/DDBJ databases">
        <title>Genomic Encyclopedia of Archaeal and Bacterial Type Strains, Phase II (KMG-II): from individual species to whole genera.</title>
        <authorList>
            <person name="Goeker M."/>
        </authorList>
    </citation>
    <scope>NUCLEOTIDE SEQUENCE [LARGE SCALE GENOMIC DNA]</scope>
    <source>
        <strain evidence="5 6">DSM 45787</strain>
    </source>
</reference>
<dbReference type="OrthoDB" id="182122at2"/>
<sequence>MLPIPKGYKKHFLEWLDSSSPNSKDYYQKIYDQEYIHCRKPIGCHSTPSSNFLKKHVSPEGFISIIPKGRVWGKDGAIITPDHLVIAEFSHQSPHYLRIEKHPIFQQSSLSGPRRVNGNVAVITSVFNSNYYHWVFDVIARIHLLQKSQIKIDQYIINGCKHRFQIEWLKLAGIPLNKVMIAHKDLHMEATNLIVPSYDQPVGHAAPWAIRYLMSLKDKICISDNNPNSFPKRIYLDRSHKPYRKVSNNQEVKRYLTGLGYKVMYPERFSIKQQIEFFSNIEAIVAPSGAALTNLLFCKPKTKLLLFQPKGLEDVSYYIICNVLNVDYYLIEGTPTGNRAVLNQADMHINMSKLKNLLKLMG</sequence>
<comment type="caution">
    <text evidence="5">The sequence shown here is derived from an EMBL/GenBank/DDBJ whole genome shotgun (WGS) entry which is preliminary data.</text>
</comment>
<evidence type="ECO:0000256" key="1">
    <source>
        <dbReference type="ARBA" id="ARBA00022676"/>
    </source>
</evidence>
<accession>A0A2T6B235</accession>
<dbReference type="PANTHER" id="PTHR20961:SF150">
    <property type="entry name" value="GLYCOSYLTRANSFERASE FAMILY 61 PROTEIN"/>
    <property type="match status" value="1"/>
</dbReference>
<keyword evidence="6" id="KW-1185">Reference proteome</keyword>
<dbReference type="Proteomes" id="UP000244240">
    <property type="component" value="Unassembled WGS sequence"/>
</dbReference>
<evidence type="ECO:0000313" key="6">
    <source>
        <dbReference type="Proteomes" id="UP000244240"/>
    </source>
</evidence>